<name>A0A922G1S6_CARIL</name>
<dbReference type="InterPro" id="IPR017441">
    <property type="entry name" value="Protein_kinase_ATP_BS"/>
</dbReference>
<sequence>MGHSSKKKKRGGGSGRRSKGRTPLKDNTSHLGGDDNELLSEEITALCLPGYPYKCPKLQITPENGLSKSDADKLLALLSDQANTNAREGRVMIFNLVEAAQEFLSETVPVGQSHESKVACSTMDGGGEFLQKEITASSNNRGPFVYGFMDLFSGSGESWNWGFEMDEKSGLNSSVQPHTLEGSKLGYDYQQKGLDKNLKPSKIQDTKQGLLPLPTAKLDTLDEETEYSNKSISSSDSSGSPEEELAGDAIDDERDFMEMEKTTEDDDGEFGSEASGSLPSASVGNDQESQMVERDLIMVHLLHLACASRGPLDEALPQITTELYSQGIISEWARDLASKPSSIFNKTFDHVFQKQMVSSRISQFWKPTTDFEDPSTSLPSSRFLSDFEELKPLGHGGFGHVVLCKNKLDGRQYAVKKIRLKDKILPVNDRILRCLGVNLPRIQ</sequence>
<dbReference type="EMBL" id="CM031825">
    <property type="protein sequence ID" value="KAG6730758.1"/>
    <property type="molecule type" value="Genomic_DNA"/>
</dbReference>
<dbReference type="GO" id="GO:0005524">
    <property type="term" value="F:ATP binding"/>
    <property type="evidence" value="ECO:0007669"/>
    <property type="project" value="UniProtKB-UniRule"/>
</dbReference>
<keyword evidence="4 5" id="KW-0067">ATP-binding</keyword>
<dbReference type="PANTHER" id="PTHR11042">
    <property type="entry name" value="EUKARYOTIC TRANSLATION INITIATION FACTOR 2-ALPHA KINASE EIF2-ALPHA KINASE -RELATED"/>
    <property type="match status" value="1"/>
</dbReference>
<dbReference type="FunFam" id="3.10.110.10:FF:000050">
    <property type="entry name" value="eIF-2-alpha kinase GCN2"/>
    <property type="match status" value="1"/>
</dbReference>
<feature type="domain" description="RWD" evidence="8">
    <location>
        <begin position="1"/>
        <end position="107"/>
    </location>
</feature>
<evidence type="ECO:0000256" key="3">
    <source>
        <dbReference type="ARBA" id="ARBA00022777"/>
    </source>
</evidence>
<dbReference type="PROSITE" id="PS50011">
    <property type="entry name" value="PROTEIN_KINASE_DOM"/>
    <property type="match status" value="1"/>
</dbReference>
<evidence type="ECO:0000256" key="5">
    <source>
        <dbReference type="PROSITE-ProRule" id="PRU10141"/>
    </source>
</evidence>
<protein>
    <recommendedName>
        <fullName evidence="11">Protein kinase domain-containing protein</fullName>
    </recommendedName>
</protein>
<evidence type="ECO:0000256" key="1">
    <source>
        <dbReference type="ARBA" id="ARBA00022679"/>
    </source>
</evidence>
<evidence type="ECO:0000259" key="7">
    <source>
        <dbReference type="PROSITE" id="PS50011"/>
    </source>
</evidence>
<dbReference type="PROSITE" id="PS50908">
    <property type="entry name" value="RWD"/>
    <property type="match status" value="1"/>
</dbReference>
<evidence type="ECO:0000256" key="6">
    <source>
        <dbReference type="SAM" id="MobiDB-lite"/>
    </source>
</evidence>
<evidence type="ECO:0000256" key="2">
    <source>
        <dbReference type="ARBA" id="ARBA00022741"/>
    </source>
</evidence>
<feature type="compositionally biased region" description="Basic residues" evidence="6">
    <location>
        <begin position="1"/>
        <end position="22"/>
    </location>
</feature>
<dbReference type="AlphaFoldDB" id="A0A922G1S6"/>
<evidence type="ECO:0000313" key="9">
    <source>
        <dbReference type="EMBL" id="KAG6730758.1"/>
    </source>
</evidence>
<feature type="domain" description="Protein kinase" evidence="7">
    <location>
        <begin position="387"/>
        <end position="443"/>
    </location>
</feature>
<evidence type="ECO:0000313" key="10">
    <source>
        <dbReference type="Proteomes" id="UP000811246"/>
    </source>
</evidence>
<gene>
    <name evidence="9" type="ORF">I3842_01G096400</name>
</gene>
<feature type="compositionally biased region" description="Acidic residues" evidence="6">
    <location>
        <begin position="241"/>
        <end position="255"/>
    </location>
</feature>
<dbReference type="InterPro" id="IPR006575">
    <property type="entry name" value="RWD_dom"/>
</dbReference>
<keyword evidence="1" id="KW-0808">Transferase</keyword>
<dbReference type="Proteomes" id="UP000811246">
    <property type="component" value="Chromosome 1"/>
</dbReference>
<evidence type="ECO:0000259" key="8">
    <source>
        <dbReference type="PROSITE" id="PS50908"/>
    </source>
</evidence>
<dbReference type="PROSITE" id="PS00107">
    <property type="entry name" value="PROTEIN_KINASE_ATP"/>
    <property type="match status" value="1"/>
</dbReference>
<feature type="compositionally biased region" description="Low complexity" evidence="6">
    <location>
        <begin position="228"/>
        <end position="240"/>
    </location>
</feature>
<reference evidence="9" key="1">
    <citation type="submission" date="2021-01" db="EMBL/GenBank/DDBJ databases">
        <authorList>
            <person name="Lovell J.T."/>
            <person name="Bentley N."/>
            <person name="Bhattarai G."/>
            <person name="Jenkins J.W."/>
            <person name="Sreedasyam A."/>
            <person name="Alarcon Y."/>
            <person name="Bock C."/>
            <person name="Boston L."/>
            <person name="Carlson J."/>
            <person name="Cervantes K."/>
            <person name="Clermont K."/>
            <person name="Krom N."/>
            <person name="Kubenka K."/>
            <person name="Mamidi S."/>
            <person name="Mattison C."/>
            <person name="Monteros M."/>
            <person name="Pisani C."/>
            <person name="Plott C."/>
            <person name="Rajasekar S."/>
            <person name="Rhein H.S."/>
            <person name="Rohla C."/>
            <person name="Song M."/>
            <person name="Hilaire R.S."/>
            <person name="Shu S."/>
            <person name="Wells L."/>
            <person name="Wang X."/>
            <person name="Webber J."/>
            <person name="Heerema R.J."/>
            <person name="Klein P."/>
            <person name="Conner P."/>
            <person name="Grauke L."/>
            <person name="Grimwood J."/>
            <person name="Schmutz J."/>
            <person name="Randall J.J."/>
        </authorList>
    </citation>
    <scope>NUCLEOTIDE SEQUENCE</scope>
    <source>
        <tissue evidence="9">Leaf</tissue>
    </source>
</reference>
<dbReference type="GO" id="GO:0005634">
    <property type="term" value="C:nucleus"/>
    <property type="evidence" value="ECO:0007669"/>
    <property type="project" value="TreeGrafter"/>
</dbReference>
<feature type="binding site" evidence="5">
    <location>
        <position position="417"/>
    </location>
    <ligand>
        <name>ATP</name>
        <dbReference type="ChEBI" id="CHEBI:30616"/>
    </ligand>
</feature>
<accession>A0A922G1S6</accession>
<evidence type="ECO:0000256" key="4">
    <source>
        <dbReference type="ARBA" id="ARBA00022840"/>
    </source>
</evidence>
<organism evidence="9 10">
    <name type="scientific">Carya illinoinensis</name>
    <name type="common">Pecan</name>
    <dbReference type="NCBI Taxonomy" id="32201"/>
    <lineage>
        <taxon>Eukaryota</taxon>
        <taxon>Viridiplantae</taxon>
        <taxon>Streptophyta</taxon>
        <taxon>Embryophyta</taxon>
        <taxon>Tracheophyta</taxon>
        <taxon>Spermatophyta</taxon>
        <taxon>Magnoliopsida</taxon>
        <taxon>eudicotyledons</taxon>
        <taxon>Gunneridae</taxon>
        <taxon>Pentapetalae</taxon>
        <taxon>rosids</taxon>
        <taxon>fabids</taxon>
        <taxon>Fagales</taxon>
        <taxon>Juglandaceae</taxon>
        <taxon>Carya</taxon>
    </lineage>
</organism>
<feature type="region of interest" description="Disordered" evidence="6">
    <location>
        <begin position="221"/>
        <end position="287"/>
    </location>
</feature>
<dbReference type="GO" id="GO:0004694">
    <property type="term" value="F:eukaryotic translation initiation factor 2alpha kinase activity"/>
    <property type="evidence" value="ECO:0007669"/>
    <property type="project" value="TreeGrafter"/>
</dbReference>
<evidence type="ECO:0008006" key="11">
    <source>
        <dbReference type="Google" id="ProtNLM"/>
    </source>
</evidence>
<dbReference type="Pfam" id="PF05773">
    <property type="entry name" value="RWD"/>
    <property type="match status" value="1"/>
</dbReference>
<dbReference type="GO" id="GO:0005829">
    <property type="term" value="C:cytosol"/>
    <property type="evidence" value="ECO:0007669"/>
    <property type="project" value="TreeGrafter"/>
</dbReference>
<feature type="compositionally biased region" description="Polar residues" evidence="6">
    <location>
        <begin position="274"/>
        <end position="287"/>
    </location>
</feature>
<dbReference type="InterPro" id="IPR000719">
    <property type="entry name" value="Prot_kinase_dom"/>
</dbReference>
<comment type="caution">
    <text evidence="9">The sequence shown here is derived from an EMBL/GenBank/DDBJ whole genome shotgun (WGS) entry which is preliminary data.</text>
</comment>
<proteinExistence type="predicted"/>
<feature type="region of interest" description="Disordered" evidence="6">
    <location>
        <begin position="1"/>
        <end position="35"/>
    </location>
</feature>
<keyword evidence="3" id="KW-0418">Kinase</keyword>
<dbReference type="InterPro" id="IPR050339">
    <property type="entry name" value="CC_SR_Kinase"/>
</dbReference>
<keyword evidence="2 5" id="KW-0547">Nucleotide-binding</keyword>
<dbReference type="PANTHER" id="PTHR11042:SF136">
    <property type="entry name" value="EIF-2-ALPHA KINASE GCN2"/>
    <property type="match status" value="1"/>
</dbReference>
<dbReference type="GO" id="GO:0009893">
    <property type="term" value="P:positive regulation of metabolic process"/>
    <property type="evidence" value="ECO:0007669"/>
    <property type="project" value="UniProtKB-ARBA"/>
</dbReference>